<proteinExistence type="predicted"/>
<protein>
    <submittedName>
        <fullName evidence="1">Uncharacterized protein</fullName>
    </submittedName>
</protein>
<evidence type="ECO:0000313" key="1">
    <source>
        <dbReference type="EMBL" id="REE03267.1"/>
    </source>
</evidence>
<organism evidence="1 2">
    <name type="scientific">Citricoccus muralis</name>
    <dbReference type="NCBI Taxonomy" id="169134"/>
    <lineage>
        <taxon>Bacteria</taxon>
        <taxon>Bacillati</taxon>
        <taxon>Actinomycetota</taxon>
        <taxon>Actinomycetes</taxon>
        <taxon>Micrococcales</taxon>
        <taxon>Micrococcaceae</taxon>
        <taxon>Citricoccus</taxon>
    </lineage>
</organism>
<comment type="caution">
    <text evidence="1">The sequence shown here is derived from an EMBL/GenBank/DDBJ whole genome shotgun (WGS) entry which is preliminary data.</text>
</comment>
<dbReference type="AlphaFoldDB" id="A0A3D9LCT8"/>
<dbReference type="Proteomes" id="UP000256727">
    <property type="component" value="Unassembled WGS sequence"/>
</dbReference>
<reference evidence="1 2" key="1">
    <citation type="submission" date="2018-07" db="EMBL/GenBank/DDBJ databases">
        <title>Sequencing the genomes of 1000 actinobacteria strains.</title>
        <authorList>
            <person name="Klenk H.-P."/>
        </authorList>
    </citation>
    <scope>NUCLEOTIDE SEQUENCE [LARGE SCALE GENOMIC DNA]</scope>
    <source>
        <strain evidence="1 2">DSM 14442</strain>
    </source>
</reference>
<gene>
    <name evidence="1" type="ORF">C8E99_1074</name>
</gene>
<dbReference type="OrthoDB" id="5147408at2"/>
<dbReference type="RefSeq" id="WP_115931411.1">
    <property type="nucleotide sequence ID" value="NZ_QREH01000001.1"/>
</dbReference>
<accession>A0A3D9LCT8</accession>
<name>A0A3D9LCT8_9MICC</name>
<dbReference type="EMBL" id="QREH01000001">
    <property type="protein sequence ID" value="REE03267.1"/>
    <property type="molecule type" value="Genomic_DNA"/>
</dbReference>
<evidence type="ECO:0000313" key="2">
    <source>
        <dbReference type="Proteomes" id="UP000256727"/>
    </source>
</evidence>
<keyword evidence="2" id="KW-1185">Reference proteome</keyword>
<dbReference type="PROSITE" id="PS51257">
    <property type="entry name" value="PROKAR_LIPOPROTEIN"/>
    <property type="match status" value="1"/>
</dbReference>
<sequence>MSRTRRTPFVGYLMGAILAVTLTACSLPGDLSILNEGPDGVTVLTGDDEVVLDTGGGVILLDYGCTPGDVTVEFDSGSEVVVPGPVCPEQQIVVGDGTAMLQPAESNEQ</sequence>